<keyword evidence="2" id="KW-0812">Transmembrane</keyword>
<proteinExistence type="predicted"/>
<keyword evidence="2" id="KW-0472">Membrane</keyword>
<evidence type="ECO:0000313" key="3">
    <source>
        <dbReference type="EMBL" id="MBC5769839.1"/>
    </source>
</evidence>
<dbReference type="AlphaFoldDB" id="A0A923MI07"/>
<keyword evidence="2" id="KW-1133">Transmembrane helix</keyword>
<name>A0A923MI07_9FIRM</name>
<accession>A0A923MI07</accession>
<gene>
    <name evidence="3" type="ORF">H8Z83_05800</name>
</gene>
<protein>
    <submittedName>
        <fullName evidence="3">Uncharacterized protein</fullName>
    </submittedName>
</protein>
<organism evidence="3 4">
    <name type="scientific">Dysosmobacter segnis</name>
    <dbReference type="NCBI Taxonomy" id="2763042"/>
    <lineage>
        <taxon>Bacteria</taxon>
        <taxon>Bacillati</taxon>
        <taxon>Bacillota</taxon>
        <taxon>Clostridia</taxon>
        <taxon>Eubacteriales</taxon>
        <taxon>Oscillospiraceae</taxon>
        <taxon>Dysosmobacter</taxon>
    </lineage>
</organism>
<dbReference type="PROSITE" id="PS51257">
    <property type="entry name" value="PROKAR_LIPOPROTEIN"/>
    <property type="match status" value="1"/>
</dbReference>
<dbReference type="EMBL" id="JACOQI010000004">
    <property type="protein sequence ID" value="MBC5769839.1"/>
    <property type="molecule type" value="Genomic_DNA"/>
</dbReference>
<feature type="transmembrane region" description="Helical" evidence="2">
    <location>
        <begin position="33"/>
        <end position="53"/>
    </location>
</feature>
<comment type="caution">
    <text evidence="3">The sequence shown here is derived from an EMBL/GenBank/DDBJ whole genome shotgun (WGS) entry which is preliminary data.</text>
</comment>
<dbReference type="RefSeq" id="WP_187014191.1">
    <property type="nucleotide sequence ID" value="NZ_JACOQI010000004.1"/>
</dbReference>
<evidence type="ECO:0000256" key="1">
    <source>
        <dbReference type="SAM" id="Coils"/>
    </source>
</evidence>
<keyword evidence="1" id="KW-0175">Coiled coil</keyword>
<evidence type="ECO:0000256" key="2">
    <source>
        <dbReference type="SAM" id="Phobius"/>
    </source>
</evidence>
<dbReference type="Proteomes" id="UP000620327">
    <property type="component" value="Unassembled WGS sequence"/>
</dbReference>
<reference evidence="3" key="1">
    <citation type="submission" date="2020-08" db="EMBL/GenBank/DDBJ databases">
        <title>Genome public.</title>
        <authorList>
            <person name="Liu C."/>
            <person name="Sun Q."/>
        </authorList>
    </citation>
    <scope>NUCLEOTIDE SEQUENCE</scope>
    <source>
        <strain evidence="3">BX15</strain>
    </source>
</reference>
<keyword evidence="4" id="KW-1185">Reference proteome</keyword>
<sequence>MGKFALYTVGFALLACVPAILLAGMFSGGGGDVAPFLLGLLAVGAVLAGAVCLKDKLDRMEETLKAVSKTLQEVKTELETVKGRQEVAEIKLDTVAAKLDTARDID</sequence>
<feature type="coiled-coil region" evidence="1">
    <location>
        <begin position="50"/>
        <end position="84"/>
    </location>
</feature>
<evidence type="ECO:0000313" key="4">
    <source>
        <dbReference type="Proteomes" id="UP000620327"/>
    </source>
</evidence>